<protein>
    <submittedName>
        <fullName evidence="2">Dihydroorotase</fullName>
    </submittedName>
</protein>
<name>A0A0H3XMF6_9MOLU</name>
<evidence type="ECO:0000313" key="2">
    <source>
        <dbReference type="EMBL" id="AKM54102.1"/>
    </source>
</evidence>
<dbReference type="KEGG" id="seri:SERIO_v1c05280"/>
<proteinExistence type="predicted"/>
<dbReference type="PATRIC" id="fig|743698.3.peg.527"/>
<reference evidence="2 3" key="1">
    <citation type="journal article" date="2015" name="Genome Biol. Evol.">
        <title>Found and Lost: The Fates of Horizontally Acquired Genes in Arthropod-Symbiotic Spiroplasma.</title>
        <authorList>
            <person name="Lo W.S."/>
            <person name="Gasparich G.E."/>
            <person name="Kuo C.H."/>
        </authorList>
    </citation>
    <scope>NUCLEOTIDE SEQUENCE [LARGE SCALE GENOMIC DNA]</scope>
    <source>
        <strain evidence="3">TDA-040725-5</strain>
    </source>
</reference>
<dbReference type="Pfam" id="PF01979">
    <property type="entry name" value="Amidohydro_1"/>
    <property type="match status" value="1"/>
</dbReference>
<accession>A0A0H3XMF6</accession>
<dbReference type="InterPro" id="IPR020043">
    <property type="entry name" value="Deacetylase_Atu3266-like"/>
</dbReference>
<gene>
    <name evidence="2" type="ORF">SERIO_v1c05280</name>
</gene>
<dbReference type="SUPFAM" id="SSF51556">
    <property type="entry name" value="Metallo-dependent hydrolases"/>
    <property type="match status" value="1"/>
</dbReference>
<dbReference type="PANTHER" id="PTHR42717:SF1">
    <property type="entry name" value="IMIDAZOLONEPROPIONASE AND RELATED AMIDOHYDROLASES"/>
    <property type="match status" value="1"/>
</dbReference>
<dbReference type="Proteomes" id="UP000035661">
    <property type="component" value="Chromosome"/>
</dbReference>
<dbReference type="Gene3D" id="2.30.40.10">
    <property type="entry name" value="Urease, subunit C, domain 1"/>
    <property type="match status" value="1"/>
</dbReference>
<dbReference type="GO" id="GO:0019213">
    <property type="term" value="F:deacetylase activity"/>
    <property type="evidence" value="ECO:0007669"/>
    <property type="project" value="InterPro"/>
</dbReference>
<evidence type="ECO:0000313" key="3">
    <source>
        <dbReference type="Proteomes" id="UP000035661"/>
    </source>
</evidence>
<dbReference type="EMBL" id="CP011856">
    <property type="protein sequence ID" value="AKM54102.1"/>
    <property type="molecule type" value="Genomic_DNA"/>
</dbReference>
<evidence type="ECO:0000259" key="1">
    <source>
        <dbReference type="Pfam" id="PF01979"/>
    </source>
</evidence>
<dbReference type="InterPro" id="IPR032466">
    <property type="entry name" value="Metal_Hydrolase"/>
</dbReference>
<dbReference type="InterPro" id="IPR011059">
    <property type="entry name" value="Metal-dep_hydrolase_composite"/>
</dbReference>
<organism evidence="2 3">
    <name type="scientific">Spiroplasma eriocheiris</name>
    <dbReference type="NCBI Taxonomy" id="315358"/>
    <lineage>
        <taxon>Bacteria</taxon>
        <taxon>Bacillati</taxon>
        <taxon>Mycoplasmatota</taxon>
        <taxon>Mollicutes</taxon>
        <taxon>Entomoplasmatales</taxon>
        <taxon>Spiroplasmataceae</taxon>
        <taxon>Spiroplasma</taxon>
    </lineage>
</organism>
<keyword evidence="3" id="KW-1185">Reference proteome</keyword>
<dbReference type="PANTHER" id="PTHR42717">
    <property type="entry name" value="DIHYDROOROTASE-RELATED"/>
    <property type="match status" value="1"/>
</dbReference>
<dbReference type="AlphaFoldDB" id="A0A0H3XMF6"/>
<feature type="domain" description="Amidohydrolase-related" evidence="1">
    <location>
        <begin position="261"/>
        <end position="325"/>
    </location>
</feature>
<dbReference type="GO" id="GO:0016810">
    <property type="term" value="F:hydrolase activity, acting on carbon-nitrogen (but not peptide) bonds"/>
    <property type="evidence" value="ECO:0007669"/>
    <property type="project" value="InterPro"/>
</dbReference>
<dbReference type="STRING" id="315358.SERIO_v1c05280"/>
<sequence length="352" mass="39733">MTSFDIKQYANFEQYNFFNKAYVSPGWIDIHTHCYEKQSLYTDDPDEIGVRQGVTTVIDAGSVGANDVDEFYHCKDKYQTKVYCWLNVAKIGIPFQGELLDLNNIDEKLISQKLQQYPDFIVGLKVRMSKSVVGTNKLLPLVKTINIQNNNNLVPVMIHIGNGPPNINDILALTGKNVIITHAYNGKSNRIFQKDTLTIEFLNAALQRGLKLDIGHGSESFSFASFKWALAHNYGPDFISSDIYQKNRCYGPVYSLANVLSKMLYFGLSLKEIIAKVTIEPAIFLGFSHCGKLAVNYQADLTFFEIKEVEILAAEGMQQEQTIKLTKEIKPVMCVVKNSIIELGERKYGKNK</sequence>
<dbReference type="Gene3D" id="3.20.20.140">
    <property type="entry name" value="Metal-dependent hydrolases"/>
    <property type="match status" value="1"/>
</dbReference>
<reference evidence="3" key="2">
    <citation type="submission" date="2015-06" db="EMBL/GenBank/DDBJ databases">
        <title>Complete genome sequence of Spiroplasma eriocheiris TDA-040725-5 (DSM 21848).</title>
        <authorList>
            <person name="Lo W.-S."/>
            <person name="Kuo C.-H."/>
        </authorList>
    </citation>
    <scope>NUCLEOTIDE SEQUENCE [LARGE SCALE GENOMIC DNA]</scope>
    <source>
        <strain evidence="3">TDA-040725-5</strain>
    </source>
</reference>
<dbReference type="InterPro" id="IPR006680">
    <property type="entry name" value="Amidohydro-rel"/>
</dbReference>